<proteinExistence type="predicted"/>
<evidence type="ECO:0000313" key="2">
    <source>
        <dbReference type="EMBL" id="CAB4039611.1"/>
    </source>
</evidence>
<protein>
    <submittedName>
        <fullName evidence="2">Uncharacterized protein</fullName>
    </submittedName>
</protein>
<dbReference type="EMBL" id="CACRXK020025641">
    <property type="protein sequence ID" value="CAB4039611.1"/>
    <property type="molecule type" value="Genomic_DNA"/>
</dbReference>
<reference evidence="2" key="1">
    <citation type="submission" date="2020-04" db="EMBL/GenBank/DDBJ databases">
        <authorList>
            <person name="Alioto T."/>
            <person name="Alioto T."/>
            <person name="Gomez Garrido J."/>
        </authorList>
    </citation>
    <scope>NUCLEOTIDE SEQUENCE</scope>
    <source>
        <strain evidence="2">A484AB</strain>
    </source>
</reference>
<keyword evidence="3" id="KW-1185">Reference proteome</keyword>
<feature type="non-terminal residue" evidence="2">
    <location>
        <position position="68"/>
    </location>
</feature>
<evidence type="ECO:0000256" key="1">
    <source>
        <dbReference type="SAM" id="MobiDB-lite"/>
    </source>
</evidence>
<feature type="non-terminal residue" evidence="2">
    <location>
        <position position="1"/>
    </location>
</feature>
<gene>
    <name evidence="2" type="ORF">PACLA_8A037964</name>
</gene>
<feature type="region of interest" description="Disordered" evidence="1">
    <location>
        <begin position="1"/>
        <end position="20"/>
    </location>
</feature>
<evidence type="ECO:0000313" key="3">
    <source>
        <dbReference type="Proteomes" id="UP001152795"/>
    </source>
</evidence>
<dbReference type="AlphaFoldDB" id="A0A7D9K1L5"/>
<feature type="compositionally biased region" description="Basic and acidic residues" evidence="1">
    <location>
        <begin position="1"/>
        <end position="17"/>
    </location>
</feature>
<accession>A0A7D9K1L5</accession>
<organism evidence="2 3">
    <name type="scientific">Paramuricea clavata</name>
    <name type="common">Red gorgonian</name>
    <name type="synonym">Violescent sea-whip</name>
    <dbReference type="NCBI Taxonomy" id="317549"/>
    <lineage>
        <taxon>Eukaryota</taxon>
        <taxon>Metazoa</taxon>
        <taxon>Cnidaria</taxon>
        <taxon>Anthozoa</taxon>
        <taxon>Octocorallia</taxon>
        <taxon>Malacalcyonacea</taxon>
        <taxon>Plexauridae</taxon>
        <taxon>Paramuricea</taxon>
    </lineage>
</organism>
<dbReference type="Proteomes" id="UP001152795">
    <property type="component" value="Unassembled WGS sequence"/>
</dbReference>
<sequence length="68" mass="7638">EVGDKDELRKNETDLSKHSSIQSIINDSDNVADIGFHHLNAVNVEKILQLNPNRATGWDTKPPKFLTI</sequence>
<name>A0A7D9K1L5_PARCT</name>
<comment type="caution">
    <text evidence="2">The sequence shown here is derived from an EMBL/GenBank/DDBJ whole genome shotgun (WGS) entry which is preliminary data.</text>
</comment>